<dbReference type="Pfam" id="PF00225">
    <property type="entry name" value="Kinesin"/>
    <property type="match status" value="1"/>
</dbReference>
<dbReference type="PANTHER" id="PTHR21608">
    <property type="entry name" value="KINESIN-LIKE PROTEIN CG14535"/>
    <property type="match status" value="1"/>
</dbReference>
<dbReference type="GO" id="GO:0005856">
    <property type="term" value="C:cytoskeleton"/>
    <property type="evidence" value="ECO:0007669"/>
    <property type="project" value="UniProtKB-SubCell"/>
</dbReference>
<feature type="compositionally biased region" description="Low complexity" evidence="7">
    <location>
        <begin position="907"/>
        <end position="929"/>
    </location>
</feature>
<feature type="compositionally biased region" description="Low complexity" evidence="7">
    <location>
        <begin position="825"/>
        <end position="848"/>
    </location>
</feature>
<evidence type="ECO:0000256" key="5">
    <source>
        <dbReference type="PROSITE-ProRule" id="PRU00283"/>
    </source>
</evidence>
<dbReference type="InterPro" id="IPR001752">
    <property type="entry name" value="Kinesin_motor_dom"/>
</dbReference>
<dbReference type="SUPFAM" id="SSF52540">
    <property type="entry name" value="P-loop containing nucleoside triphosphate hydrolases"/>
    <property type="match status" value="1"/>
</dbReference>
<feature type="compositionally biased region" description="Low complexity" evidence="7">
    <location>
        <begin position="340"/>
        <end position="365"/>
    </location>
</feature>
<sequence>MEACTSKSSLLLHSPLRTIPKLRLCTTISSEDVAYGRCNLTDQHLQIEGKNYSKNTFDHIFRTDATQDDMYSAFLSDMINSVFAGNDATVLAMGAKANGKDERLYGNSVSRNGLIQMAITQLMNAIDDNKDPEERIQVRMSAIMVSQKDSSIVDLLSPFNPDPRHRVVKLVDDARTGVFLDNESEIRVETIDQALFYLNTAVDHRLIQDEQTHRTSHVFISLSLYSYKMGDKMQGGRRRLCFLDMGIGERNSTNGGMTMPALGSILLAMVQRNKHIPSRDSSVCQLIRCALSTSRFTTFLFSFGSKNDDNENIAHLACKIARTRVKSVMGHGRKPSGTFSSGTMDSNGSSSSFGTTTITPGGTPRTQRRFELESGSELSAAETVIFLGPSCSRTTSPASTTMPSTPTSIRPLHRTTRNHSGVDPVSKPLSVETKSSPTHNCHDGCIHSIPPMLRGHTPFLSPHLKLYDELCSPPNSSCASPVLSAPNAFGGKTAERRDDFGIMIAQPHIPLMKAKSKYNLDDGKMKQIMQWMETSEAPPILFSSPCYENSATSLDELRECVGILSHPLEDIIEQEEESMRTSTATTGGSKKDHPLRILSKQDLNIDSEAKDKDETELELVMAASLSSMRSHDILAKLEAMRNAQSGQNGQNGNIGTSQSNTDMDVSEMDMYRRASHLEEYAMQRVREIEDNKMKNKKKVKLGLNCCQQQSMISSGSTVVDWSQIERKKEREKDAMEEEKRKEVLRERRAKLKITELEIKRERNMIDKELDDKKGIANSIARQLQHFSLSPCRGGRTHRSVSTHRIDPPNASLPSTPTMSHKKMIGGSLAKLSASGASGSGPPSSPSLGYHQSLPRHSKLPTAVNGRRSSAERDRKTSKNSRNASSKERRSSGSKEELQWRSPYAQMTSPKTYGGPGTSSSGRGSSAPGSDFETPVVSATEKTANGTMPRSKRQSYSASSGYESANDYHIYATTNKKANILEKKRNEEKLFLVRQADEIRHRQWQLKKELEEAKRAIGQEEDAKMIANSSDQRLNGLSRTTMVDAMLQENRILEKRLIACRNHSMLVTTFI</sequence>
<keyword evidence="2" id="KW-0547">Nucleotide-binding</keyword>
<dbReference type="PROSITE" id="PS50067">
    <property type="entry name" value="KINESIN_MOTOR_2"/>
    <property type="match status" value="1"/>
</dbReference>
<dbReference type="SMART" id="SM00129">
    <property type="entry name" value="KISc"/>
    <property type="match status" value="1"/>
</dbReference>
<proteinExistence type="inferred from homology"/>
<feature type="region of interest" description="Disordered" evidence="7">
    <location>
        <begin position="329"/>
        <end position="376"/>
    </location>
</feature>
<dbReference type="GO" id="GO:0008017">
    <property type="term" value="F:microtubule binding"/>
    <property type="evidence" value="ECO:0007669"/>
    <property type="project" value="InterPro"/>
</dbReference>
<evidence type="ECO:0000256" key="7">
    <source>
        <dbReference type="SAM" id="MobiDB-lite"/>
    </source>
</evidence>
<evidence type="ECO:0000313" key="9">
    <source>
        <dbReference type="EMBL" id="ULT88839.1"/>
    </source>
</evidence>
<dbReference type="InterPro" id="IPR027417">
    <property type="entry name" value="P-loop_NTPase"/>
</dbReference>
<comment type="subcellular location">
    <subcellularLocation>
        <location evidence="1">Cytoplasm</location>
        <location evidence="1">Cytoskeleton</location>
    </subcellularLocation>
</comment>
<dbReference type="GO" id="GO:0003777">
    <property type="term" value="F:microtubule motor activity"/>
    <property type="evidence" value="ECO:0007669"/>
    <property type="project" value="InterPro"/>
</dbReference>
<dbReference type="FunFam" id="3.40.850.10:FF:000163">
    <property type="entry name" value="Kinesin-like protein vab-8"/>
    <property type="match status" value="1"/>
</dbReference>
<keyword evidence="4" id="KW-0963">Cytoplasm</keyword>
<comment type="caution">
    <text evidence="5">Lacks conserved residue(s) required for the propagation of feature annotation.</text>
</comment>
<feature type="region of interest" description="Disordered" evidence="7">
    <location>
        <begin position="392"/>
        <end position="437"/>
    </location>
</feature>
<dbReference type="GO" id="GO:0007018">
    <property type="term" value="P:microtubule-based movement"/>
    <property type="evidence" value="ECO:0007669"/>
    <property type="project" value="InterPro"/>
</dbReference>
<dbReference type="AlphaFoldDB" id="A0AAE9A7P0"/>
<dbReference type="EMBL" id="CP090895">
    <property type="protein sequence ID" value="ULT88839.1"/>
    <property type="molecule type" value="Genomic_DNA"/>
</dbReference>
<evidence type="ECO:0000256" key="4">
    <source>
        <dbReference type="ARBA" id="ARBA00023212"/>
    </source>
</evidence>
<keyword evidence="3" id="KW-0067">ATP-binding</keyword>
<feature type="coiled-coil region" evidence="6">
    <location>
        <begin position="995"/>
        <end position="1022"/>
    </location>
</feature>
<dbReference type="GO" id="GO:0005524">
    <property type="term" value="F:ATP binding"/>
    <property type="evidence" value="ECO:0007669"/>
    <property type="project" value="UniProtKB-KW"/>
</dbReference>
<gene>
    <name evidence="9" type="ORF">L3Y34_007800</name>
</gene>
<feature type="compositionally biased region" description="Low complexity" evidence="7">
    <location>
        <begin position="392"/>
        <end position="408"/>
    </location>
</feature>
<keyword evidence="4" id="KW-0206">Cytoskeleton</keyword>
<evidence type="ECO:0000313" key="10">
    <source>
        <dbReference type="Proteomes" id="UP000827892"/>
    </source>
</evidence>
<name>A0AAE9A7P0_CAEBR</name>
<dbReference type="InterPro" id="IPR027640">
    <property type="entry name" value="Kinesin-like_fam"/>
</dbReference>
<feature type="region of interest" description="Disordered" evidence="7">
    <location>
        <begin position="573"/>
        <end position="599"/>
    </location>
</feature>
<evidence type="ECO:0000256" key="1">
    <source>
        <dbReference type="ARBA" id="ARBA00004245"/>
    </source>
</evidence>
<feature type="region of interest" description="Disordered" evidence="7">
    <location>
        <begin position="787"/>
        <end position="961"/>
    </location>
</feature>
<evidence type="ECO:0000256" key="3">
    <source>
        <dbReference type="ARBA" id="ARBA00022840"/>
    </source>
</evidence>
<evidence type="ECO:0000256" key="6">
    <source>
        <dbReference type="SAM" id="Coils"/>
    </source>
</evidence>
<feature type="domain" description="Kinesin motor" evidence="8">
    <location>
        <begin position="15"/>
        <end position="326"/>
    </location>
</feature>
<feature type="compositionally biased region" description="Basic and acidic residues" evidence="7">
    <location>
        <begin position="884"/>
        <end position="898"/>
    </location>
</feature>
<dbReference type="Proteomes" id="UP000827892">
    <property type="component" value="Chromosome V"/>
</dbReference>
<evidence type="ECO:0000259" key="8">
    <source>
        <dbReference type="PROSITE" id="PS50067"/>
    </source>
</evidence>
<comment type="similarity">
    <text evidence="5">Belongs to the TRAFAC class myosin-kinesin ATPase superfamily. Kinesin family.</text>
</comment>
<dbReference type="Gene3D" id="3.40.850.10">
    <property type="entry name" value="Kinesin motor domain"/>
    <property type="match status" value="1"/>
</dbReference>
<organism evidence="9 10">
    <name type="scientific">Caenorhabditis briggsae</name>
    <dbReference type="NCBI Taxonomy" id="6238"/>
    <lineage>
        <taxon>Eukaryota</taxon>
        <taxon>Metazoa</taxon>
        <taxon>Ecdysozoa</taxon>
        <taxon>Nematoda</taxon>
        <taxon>Chromadorea</taxon>
        <taxon>Rhabditida</taxon>
        <taxon>Rhabditina</taxon>
        <taxon>Rhabditomorpha</taxon>
        <taxon>Rhabditoidea</taxon>
        <taxon>Rhabditidae</taxon>
        <taxon>Peloderinae</taxon>
        <taxon>Caenorhabditis</taxon>
    </lineage>
</organism>
<protein>
    <recommendedName>
        <fullName evidence="8">Kinesin motor domain-containing protein</fullName>
    </recommendedName>
</protein>
<keyword evidence="6" id="KW-0175">Coiled coil</keyword>
<feature type="coiled-coil region" evidence="6">
    <location>
        <begin position="721"/>
        <end position="754"/>
    </location>
</feature>
<dbReference type="InterPro" id="IPR036961">
    <property type="entry name" value="Kinesin_motor_dom_sf"/>
</dbReference>
<feature type="compositionally biased region" description="Polar residues" evidence="7">
    <location>
        <begin position="939"/>
        <end position="961"/>
    </location>
</feature>
<dbReference type="PANTHER" id="PTHR21608:SF7">
    <property type="entry name" value="KINESIN-LIKE PROTEIN CG14535"/>
    <property type="match status" value="1"/>
</dbReference>
<evidence type="ECO:0000256" key="2">
    <source>
        <dbReference type="ARBA" id="ARBA00022741"/>
    </source>
</evidence>
<reference evidence="9 10" key="1">
    <citation type="submission" date="2022-02" db="EMBL/GenBank/DDBJ databases">
        <title>Chromosome-level reference genomes for two strains of Caenorhabditis briggsae: an improved platform for comparative genomics.</title>
        <authorList>
            <person name="Stevens L."/>
            <person name="Andersen E.C."/>
        </authorList>
    </citation>
    <scope>NUCLEOTIDE SEQUENCE [LARGE SCALE GENOMIC DNA]</scope>
    <source>
        <strain evidence="9">QX1410_ONT</strain>
        <tissue evidence="9">Whole-organism</tissue>
    </source>
</reference>
<accession>A0AAE9A7P0</accession>